<protein>
    <submittedName>
        <fullName evidence="2">DUF1440 domain-containing protein</fullName>
    </submittedName>
</protein>
<feature type="transmembrane region" description="Helical" evidence="1">
    <location>
        <begin position="105"/>
        <end position="127"/>
    </location>
</feature>
<keyword evidence="1" id="KW-0472">Membrane</keyword>
<name>A0AAE3R2W9_9BACT</name>
<keyword evidence="1" id="KW-1133">Transmembrane helix</keyword>
<sequence length="165" mass="18066">MAHSSVSHNVPTSLHRSTQTILKAGLIAGILDLITAVIVNYLLAGTTPVRLLLFIASGVVGKEAFSGGTLMALIGLLLHFFIAMTFAFFYFLLYPRLQILARHKIVAGLLYGVFVWIVMNQIVLPLSNTPKLPFNPVKAAIGMLVLMCMIGLPISIIVHKHFRRS</sequence>
<dbReference type="Proteomes" id="UP001232063">
    <property type="component" value="Unassembled WGS sequence"/>
</dbReference>
<comment type="caution">
    <text evidence="2">The sequence shown here is derived from an EMBL/GenBank/DDBJ whole genome shotgun (WGS) entry which is preliminary data.</text>
</comment>
<keyword evidence="1" id="KW-0812">Transmembrane</keyword>
<keyword evidence="3" id="KW-1185">Reference proteome</keyword>
<evidence type="ECO:0000313" key="2">
    <source>
        <dbReference type="EMBL" id="MDJ1500622.1"/>
    </source>
</evidence>
<dbReference type="EMBL" id="JASJOU010000002">
    <property type="protein sequence ID" value="MDJ1500622.1"/>
    <property type="molecule type" value="Genomic_DNA"/>
</dbReference>
<dbReference type="RefSeq" id="WP_314510145.1">
    <property type="nucleotide sequence ID" value="NZ_JASJOU010000002.1"/>
</dbReference>
<feature type="transmembrane region" description="Helical" evidence="1">
    <location>
        <begin position="139"/>
        <end position="158"/>
    </location>
</feature>
<proteinExistence type="predicted"/>
<evidence type="ECO:0000313" key="3">
    <source>
        <dbReference type="Proteomes" id="UP001232063"/>
    </source>
</evidence>
<evidence type="ECO:0000256" key="1">
    <source>
        <dbReference type="SAM" id="Phobius"/>
    </source>
</evidence>
<dbReference type="AlphaFoldDB" id="A0AAE3R2W9"/>
<feature type="transmembrane region" description="Helical" evidence="1">
    <location>
        <begin position="64"/>
        <end position="93"/>
    </location>
</feature>
<gene>
    <name evidence="2" type="ORF">QNI22_08195</name>
</gene>
<accession>A0AAE3R2W9</accession>
<organism evidence="2 3">
    <name type="scientific">Xanthocytophaga agilis</name>
    <dbReference type="NCBI Taxonomy" id="3048010"/>
    <lineage>
        <taxon>Bacteria</taxon>
        <taxon>Pseudomonadati</taxon>
        <taxon>Bacteroidota</taxon>
        <taxon>Cytophagia</taxon>
        <taxon>Cytophagales</taxon>
        <taxon>Rhodocytophagaceae</taxon>
        <taxon>Xanthocytophaga</taxon>
    </lineage>
</organism>
<reference evidence="2" key="1">
    <citation type="submission" date="2023-05" db="EMBL/GenBank/DDBJ databases">
        <authorList>
            <person name="Zhang X."/>
        </authorList>
    </citation>
    <scope>NUCLEOTIDE SEQUENCE</scope>
    <source>
        <strain evidence="2">BD1B2-1</strain>
    </source>
</reference>
<feature type="transmembrane region" description="Helical" evidence="1">
    <location>
        <begin position="21"/>
        <end position="44"/>
    </location>
</feature>